<dbReference type="GO" id="GO:0016831">
    <property type="term" value="F:carboxy-lyase activity"/>
    <property type="evidence" value="ECO:0007669"/>
    <property type="project" value="InterPro"/>
</dbReference>
<feature type="domain" description="Amidohydrolase-related" evidence="2">
    <location>
        <begin position="51"/>
        <end position="277"/>
    </location>
</feature>
<proteinExistence type="predicted"/>
<dbReference type="AlphaFoldDB" id="A0A931FQ57"/>
<comment type="caution">
    <text evidence="3">The sequence shown here is derived from an EMBL/GenBank/DDBJ whole genome shotgun (WGS) entry which is preliminary data.</text>
</comment>
<protein>
    <submittedName>
        <fullName evidence="3">Amidohydrolase</fullName>
    </submittedName>
</protein>
<organism evidence="3 4">
    <name type="scientific">Microvirga alba</name>
    <dbReference type="NCBI Taxonomy" id="2791025"/>
    <lineage>
        <taxon>Bacteria</taxon>
        <taxon>Pseudomonadati</taxon>
        <taxon>Pseudomonadota</taxon>
        <taxon>Alphaproteobacteria</taxon>
        <taxon>Hyphomicrobiales</taxon>
        <taxon>Methylobacteriaceae</taxon>
        <taxon>Microvirga</taxon>
    </lineage>
</organism>
<dbReference type="SUPFAM" id="SSF51556">
    <property type="entry name" value="Metallo-dependent hydrolases"/>
    <property type="match status" value="1"/>
</dbReference>
<dbReference type="GO" id="GO:0016787">
    <property type="term" value="F:hydrolase activity"/>
    <property type="evidence" value="ECO:0007669"/>
    <property type="project" value="InterPro"/>
</dbReference>
<dbReference type="EMBL" id="JADQDO010000014">
    <property type="protein sequence ID" value="MBF9235505.1"/>
    <property type="molecule type" value="Genomic_DNA"/>
</dbReference>
<keyword evidence="1" id="KW-0456">Lyase</keyword>
<evidence type="ECO:0000256" key="1">
    <source>
        <dbReference type="ARBA" id="ARBA00023239"/>
    </source>
</evidence>
<evidence type="ECO:0000313" key="4">
    <source>
        <dbReference type="Proteomes" id="UP000599312"/>
    </source>
</evidence>
<dbReference type="Proteomes" id="UP000599312">
    <property type="component" value="Unassembled WGS sequence"/>
</dbReference>
<dbReference type="PANTHER" id="PTHR21240">
    <property type="entry name" value="2-AMINO-3-CARBOXYLMUCONATE-6-SEMIALDEHYDE DECARBOXYLASE"/>
    <property type="match status" value="1"/>
</dbReference>
<name>A0A931FQ57_9HYPH</name>
<sequence>MKIIDFRLRPPYKGFLNARIYTRQDISGKFTNQLGFPVPRSATEKSIDLMFTEMDEAGIDIGVVVGRNTKVLGAVPNTDVAEMAREFPKRLVAVASIDPADRKDAMRQMEEALALGMRGVNLEPGMMAEPMHLDDRRLYPIYAFCEDNDIPTILMGGGNAGPDISYTSPEHIDRVLGDFPNLKIVSSHGSWPWVKEIIHVAFRRPNLYLSPDMYLYNLPGMTDYIAAANGFLQDRFLFGTAYPLCPLIEYTKWFRTLPLDADVMQKVLYTNAARLLKIET</sequence>
<evidence type="ECO:0000313" key="3">
    <source>
        <dbReference type="EMBL" id="MBF9235505.1"/>
    </source>
</evidence>
<dbReference type="Pfam" id="PF04909">
    <property type="entry name" value="Amidohydro_2"/>
    <property type="match status" value="1"/>
</dbReference>
<reference evidence="3" key="1">
    <citation type="submission" date="2020-11" db="EMBL/GenBank/DDBJ databases">
        <authorList>
            <person name="Kim M.K."/>
        </authorList>
    </citation>
    <scope>NUCLEOTIDE SEQUENCE</scope>
    <source>
        <strain evidence="3">BT350</strain>
    </source>
</reference>
<dbReference type="InterPro" id="IPR032466">
    <property type="entry name" value="Metal_Hydrolase"/>
</dbReference>
<dbReference type="InterPro" id="IPR032465">
    <property type="entry name" value="ACMSD"/>
</dbReference>
<dbReference type="InterPro" id="IPR006680">
    <property type="entry name" value="Amidohydro-rel"/>
</dbReference>
<accession>A0A931FQ57</accession>
<dbReference type="Gene3D" id="3.20.20.140">
    <property type="entry name" value="Metal-dependent hydrolases"/>
    <property type="match status" value="1"/>
</dbReference>
<keyword evidence="4" id="KW-1185">Reference proteome</keyword>
<evidence type="ECO:0000259" key="2">
    <source>
        <dbReference type="Pfam" id="PF04909"/>
    </source>
</evidence>
<gene>
    <name evidence="3" type="ORF">I2H38_19260</name>
</gene>